<dbReference type="AlphaFoldDB" id="A0A2W4U925"/>
<accession>A0A2W4U925</accession>
<name>A0A2W4U925_9CYAN</name>
<proteinExistence type="predicted"/>
<protein>
    <submittedName>
        <fullName evidence="2">Uncharacterized protein</fullName>
    </submittedName>
</protein>
<evidence type="ECO:0000313" key="2">
    <source>
        <dbReference type="EMBL" id="PZO16614.1"/>
    </source>
</evidence>
<dbReference type="Proteomes" id="UP000249354">
    <property type="component" value="Unassembled WGS sequence"/>
</dbReference>
<keyword evidence="1" id="KW-0812">Transmembrane</keyword>
<organism evidence="2 3">
    <name type="scientific">Leptolyngbya foveolarum</name>
    <dbReference type="NCBI Taxonomy" id="47253"/>
    <lineage>
        <taxon>Bacteria</taxon>
        <taxon>Bacillati</taxon>
        <taxon>Cyanobacteriota</taxon>
        <taxon>Cyanophyceae</taxon>
        <taxon>Leptolyngbyales</taxon>
        <taxon>Leptolyngbyaceae</taxon>
        <taxon>Leptolyngbya group</taxon>
        <taxon>Leptolyngbya</taxon>
    </lineage>
</organism>
<keyword evidence="1" id="KW-0472">Membrane</keyword>
<evidence type="ECO:0000256" key="1">
    <source>
        <dbReference type="SAM" id="Phobius"/>
    </source>
</evidence>
<feature type="transmembrane region" description="Helical" evidence="1">
    <location>
        <begin position="34"/>
        <end position="52"/>
    </location>
</feature>
<gene>
    <name evidence="2" type="ORF">DCF25_12195</name>
</gene>
<reference evidence="3" key="1">
    <citation type="submission" date="2018-04" db="EMBL/GenBank/DDBJ databases">
        <authorList>
            <person name="Cornet L."/>
        </authorList>
    </citation>
    <scope>NUCLEOTIDE SEQUENCE [LARGE SCALE GENOMIC DNA]</scope>
</reference>
<reference evidence="2 3" key="2">
    <citation type="submission" date="2018-06" db="EMBL/GenBank/DDBJ databases">
        <title>Metagenomic assembly of (sub)arctic Cyanobacteria and their associated microbiome from non-axenic cultures.</title>
        <authorList>
            <person name="Baurain D."/>
        </authorList>
    </citation>
    <scope>NUCLEOTIDE SEQUENCE [LARGE SCALE GENOMIC DNA]</scope>
    <source>
        <strain evidence="2">ULC129bin1</strain>
    </source>
</reference>
<keyword evidence="1" id="KW-1133">Transmembrane helix</keyword>
<dbReference type="EMBL" id="QBMC01000077">
    <property type="protein sequence ID" value="PZO16614.1"/>
    <property type="molecule type" value="Genomic_DNA"/>
</dbReference>
<sequence>MILTYWIAASATATLTIRAFLKDSTASKVSVEAWAFVTVATLLWPITLPCIISSKLRAAAAYQAKPQAEKTLERKQPFSAV</sequence>
<comment type="caution">
    <text evidence="2">The sequence shown here is derived from an EMBL/GenBank/DDBJ whole genome shotgun (WGS) entry which is preliminary data.</text>
</comment>
<evidence type="ECO:0000313" key="3">
    <source>
        <dbReference type="Proteomes" id="UP000249354"/>
    </source>
</evidence>